<dbReference type="Proteomes" id="UP000324832">
    <property type="component" value="Unassembled WGS sequence"/>
</dbReference>
<gene>
    <name evidence="2" type="ORF">LSINAPIS_LOCUS4148</name>
</gene>
<keyword evidence="1" id="KW-0175">Coiled coil</keyword>
<protein>
    <recommendedName>
        <fullName evidence="4">Endonuclease/exonuclease/phosphatase domain-containing protein</fullName>
    </recommendedName>
</protein>
<dbReference type="EMBL" id="FZQP02001070">
    <property type="protein sequence ID" value="VVC91486.1"/>
    <property type="molecule type" value="Genomic_DNA"/>
</dbReference>
<feature type="non-terminal residue" evidence="2">
    <location>
        <position position="283"/>
    </location>
</feature>
<name>A0A5E4Q1E4_9NEOP</name>
<feature type="coiled-coil region" evidence="1">
    <location>
        <begin position="53"/>
        <end position="80"/>
    </location>
</feature>
<dbReference type="AlphaFoldDB" id="A0A5E4Q1E4"/>
<evidence type="ECO:0008006" key="4">
    <source>
        <dbReference type="Google" id="ProtNLM"/>
    </source>
</evidence>
<sequence length="283" mass="33067">MQVKITETLETMIKKIIKELFNEVLRDFHQQIAGLQEPMTWFNEKFEEIKLSVNAHNTKIESLQTDNNSLKSECLELKKELCSLIKENDSKDQWVRRSNIEIVGIPEKKNENLLDLVNKLAKCCGYNINPSLDLNFVTRVAVKTTNEHKTPKPNVIKLQARYKKDEFLYALRKIKDLTASDLSFTCDNKVYANDHLTTKNKYLLRRAKQLAKENNYTMCWVPPVLKFLKIYCAYFPHSPEKLDAQLGLFEFLSNITMNNSNDRYLILGDFNISNARWDKTPNH</sequence>
<dbReference type="Gene3D" id="3.30.70.1820">
    <property type="entry name" value="L1 transposable element, RRM domain"/>
    <property type="match status" value="1"/>
</dbReference>
<evidence type="ECO:0000256" key="1">
    <source>
        <dbReference type="SAM" id="Coils"/>
    </source>
</evidence>
<evidence type="ECO:0000313" key="3">
    <source>
        <dbReference type="Proteomes" id="UP000324832"/>
    </source>
</evidence>
<accession>A0A5E4Q1E4</accession>
<dbReference type="SUPFAM" id="SSF56219">
    <property type="entry name" value="DNase I-like"/>
    <property type="match status" value="1"/>
</dbReference>
<reference evidence="2 3" key="1">
    <citation type="submission" date="2017-07" db="EMBL/GenBank/DDBJ databases">
        <authorList>
            <person name="Talla V."/>
            <person name="Backstrom N."/>
        </authorList>
    </citation>
    <scope>NUCLEOTIDE SEQUENCE [LARGE SCALE GENOMIC DNA]</scope>
</reference>
<proteinExistence type="predicted"/>
<keyword evidence="3" id="KW-1185">Reference proteome</keyword>
<organism evidence="2 3">
    <name type="scientific">Leptidea sinapis</name>
    <dbReference type="NCBI Taxonomy" id="189913"/>
    <lineage>
        <taxon>Eukaryota</taxon>
        <taxon>Metazoa</taxon>
        <taxon>Ecdysozoa</taxon>
        <taxon>Arthropoda</taxon>
        <taxon>Hexapoda</taxon>
        <taxon>Insecta</taxon>
        <taxon>Pterygota</taxon>
        <taxon>Neoptera</taxon>
        <taxon>Endopterygota</taxon>
        <taxon>Lepidoptera</taxon>
        <taxon>Glossata</taxon>
        <taxon>Ditrysia</taxon>
        <taxon>Papilionoidea</taxon>
        <taxon>Pieridae</taxon>
        <taxon>Dismorphiinae</taxon>
        <taxon>Leptidea</taxon>
    </lineage>
</organism>
<dbReference type="InterPro" id="IPR036691">
    <property type="entry name" value="Endo/exonu/phosph_ase_sf"/>
</dbReference>
<evidence type="ECO:0000313" key="2">
    <source>
        <dbReference type="EMBL" id="VVC91486.1"/>
    </source>
</evidence>